<proteinExistence type="predicted"/>
<dbReference type="EMBL" id="BBLG01000006">
    <property type="protein sequence ID" value="GAK77032.1"/>
    <property type="molecule type" value="Genomic_DNA"/>
</dbReference>
<dbReference type="AlphaFoldDB" id="A0A081DDN6"/>
<keyword evidence="1" id="KW-0732">Signal</keyword>
<evidence type="ECO:0000313" key="4">
    <source>
        <dbReference type="Proteomes" id="UP000028980"/>
    </source>
</evidence>
<name>A0A081DDN6_NONUL</name>
<feature type="chain" id="PRO_5001756742" evidence="1">
    <location>
        <begin position="21"/>
        <end position="147"/>
    </location>
</feature>
<dbReference type="Proteomes" id="UP000028980">
    <property type="component" value="Unassembled WGS sequence"/>
</dbReference>
<reference evidence="3 5" key="2">
    <citation type="submission" date="2018-03" db="EMBL/GenBank/DDBJ databases">
        <title>Genomic Encyclopedia of Archaeal and Bacterial Type Strains, Phase II (KMG-II): from individual species to whole genera.</title>
        <authorList>
            <person name="Goeker M."/>
        </authorList>
    </citation>
    <scope>NUCLEOTIDE SEQUENCE [LARGE SCALE GENOMIC DNA]</scope>
    <source>
        <strain evidence="3 5">DSM 22727</strain>
    </source>
</reference>
<dbReference type="EMBL" id="PVNA01000002">
    <property type="protein sequence ID" value="PRX14501.1"/>
    <property type="molecule type" value="Genomic_DNA"/>
</dbReference>
<evidence type="ECO:0000313" key="2">
    <source>
        <dbReference type="EMBL" id="GAK77032.1"/>
    </source>
</evidence>
<dbReference type="OrthoDB" id="1144733at2"/>
<evidence type="ECO:0000313" key="5">
    <source>
        <dbReference type="Proteomes" id="UP000239997"/>
    </source>
</evidence>
<accession>A0A081DDN6</accession>
<reference evidence="2 4" key="1">
    <citation type="journal article" date="2014" name="Genome Announc.">
        <title>Draft Genome Sequences of Marine Flavobacterium Nonlabens Strains NR17, NR24, NR27, NR32, NR33, and Ara13.</title>
        <authorList>
            <person name="Nakanishi M."/>
            <person name="Meirelles P."/>
            <person name="Suzuki R."/>
            <person name="Takatani N."/>
            <person name="Mino S."/>
            <person name="Suda W."/>
            <person name="Oshima K."/>
            <person name="Hattori M."/>
            <person name="Ohkuma M."/>
            <person name="Hosokawa M."/>
            <person name="Miyashita K."/>
            <person name="Thompson F.L."/>
            <person name="Niwa A."/>
            <person name="Sawabe T."/>
            <person name="Sawabe T."/>
        </authorList>
    </citation>
    <scope>NUCLEOTIDE SEQUENCE [LARGE SCALE GENOMIC DNA]</scope>
    <source>
        <strain evidence="2">JCM 19296</strain>
        <strain evidence="4">JCM19296</strain>
    </source>
</reference>
<dbReference type="RefSeq" id="WP_146128671.1">
    <property type="nucleotide sequence ID" value="NZ_CP138994.1"/>
</dbReference>
<organism evidence="2 4">
    <name type="scientific">Nonlabens ulvanivorans</name>
    <name type="common">Persicivirga ulvanivorans</name>
    <dbReference type="NCBI Taxonomy" id="906888"/>
    <lineage>
        <taxon>Bacteria</taxon>
        <taxon>Pseudomonadati</taxon>
        <taxon>Bacteroidota</taxon>
        <taxon>Flavobacteriia</taxon>
        <taxon>Flavobacteriales</taxon>
        <taxon>Flavobacteriaceae</taxon>
        <taxon>Nonlabens</taxon>
    </lineage>
</organism>
<protein>
    <submittedName>
        <fullName evidence="2">Uncharacterized protein</fullName>
    </submittedName>
</protein>
<evidence type="ECO:0000256" key="1">
    <source>
        <dbReference type="SAM" id="SignalP"/>
    </source>
</evidence>
<evidence type="ECO:0000313" key="3">
    <source>
        <dbReference type="EMBL" id="PRX14501.1"/>
    </source>
</evidence>
<gene>
    <name evidence="2" type="ORF">JCM19296_2636</name>
    <name evidence="3" type="ORF">LY02_01532</name>
</gene>
<feature type="signal peptide" evidence="1">
    <location>
        <begin position="1"/>
        <end position="20"/>
    </location>
</feature>
<sequence>MKRNVLYIILLYLISWNANSQIDNDSNLEQFNLYVLPQAQIEVQLSFDSRILRNDPRAFSVTPGREGIDMMAIYREKQDLEEKEYIPFVVAHFERKRQQQQEQQQSTLSRPSSLTVQNPYYSNSNYTLQQLRRQSYFNQLYRPIYRY</sequence>
<comment type="caution">
    <text evidence="2">The sequence shown here is derived from an EMBL/GenBank/DDBJ whole genome shotgun (WGS) entry which is preliminary data.</text>
</comment>
<keyword evidence="5" id="KW-1185">Reference proteome</keyword>
<dbReference type="Proteomes" id="UP000239997">
    <property type="component" value="Unassembled WGS sequence"/>
</dbReference>